<reference evidence="2" key="1">
    <citation type="submission" date="2018-09" db="EMBL/GenBank/DDBJ databases">
        <authorList>
            <person name="Livingstone P.G."/>
            <person name="Whitworth D.E."/>
        </authorList>
    </citation>
    <scope>NUCLEOTIDE SEQUENCE [LARGE SCALE GENOMIC DNA]</scope>
    <source>
        <strain evidence="2">AB050A</strain>
    </source>
</reference>
<dbReference type="Proteomes" id="UP000267003">
    <property type="component" value="Unassembled WGS sequence"/>
</dbReference>
<dbReference type="EMBL" id="RAWK01000242">
    <property type="protein sequence ID" value="RKH57342.1"/>
    <property type="molecule type" value="Genomic_DNA"/>
</dbReference>
<keyword evidence="2" id="KW-1185">Reference proteome</keyword>
<accession>A0A3A8PY42</accession>
<protein>
    <submittedName>
        <fullName evidence="1">Uncharacterized protein</fullName>
    </submittedName>
</protein>
<organism evidence="1 2">
    <name type="scientific">Corallococcus aberystwythensis</name>
    <dbReference type="NCBI Taxonomy" id="2316722"/>
    <lineage>
        <taxon>Bacteria</taxon>
        <taxon>Pseudomonadati</taxon>
        <taxon>Myxococcota</taxon>
        <taxon>Myxococcia</taxon>
        <taxon>Myxococcales</taxon>
        <taxon>Cystobacterineae</taxon>
        <taxon>Myxococcaceae</taxon>
        <taxon>Corallococcus</taxon>
    </lineage>
</organism>
<gene>
    <name evidence="1" type="ORF">D7W81_31450</name>
</gene>
<sequence length="144" mass="16025">MDVLTLSLERVTDGRSLELDGIRFSEVAFVRIGIDGEELQSRPQFSDALVVFDELEKSATGSGRYLIFTCACGIAEDGGWEGVEVDLDDSTVRWTLEVASEPIRFVFDRALYVSEINGLRRQLAHEALPLAPRGVVFPEGFRRS</sequence>
<evidence type="ECO:0000313" key="1">
    <source>
        <dbReference type="EMBL" id="RKH57342.1"/>
    </source>
</evidence>
<proteinExistence type="predicted"/>
<dbReference type="AlphaFoldDB" id="A0A3A8PY42"/>
<comment type="caution">
    <text evidence="1">The sequence shown here is derived from an EMBL/GenBank/DDBJ whole genome shotgun (WGS) entry which is preliminary data.</text>
</comment>
<name>A0A3A8PY42_9BACT</name>
<evidence type="ECO:0000313" key="2">
    <source>
        <dbReference type="Proteomes" id="UP000267003"/>
    </source>
</evidence>